<evidence type="ECO:0000313" key="1">
    <source>
        <dbReference type="EMBL" id="KAB1157936.1"/>
    </source>
</evidence>
<reference evidence="1 2" key="1">
    <citation type="submission" date="2019-09" db="EMBL/GenBank/DDBJ databases">
        <title>Flavobacterium sp. nov., isolated from glacier ice.</title>
        <authorList>
            <person name="Liu Q."/>
        </authorList>
    </citation>
    <scope>NUCLEOTIDE SEQUENCE [LARGE SCALE GENOMIC DNA]</scope>
    <source>
        <strain evidence="1 2">NBRC 112527</strain>
    </source>
</reference>
<dbReference type="RefSeq" id="WP_151106129.1">
    <property type="nucleotide sequence ID" value="NZ_WAEM01000001.1"/>
</dbReference>
<dbReference type="EMBL" id="WAEM01000001">
    <property type="protein sequence ID" value="KAB1157936.1"/>
    <property type="molecule type" value="Genomic_DNA"/>
</dbReference>
<keyword evidence="2" id="KW-1185">Reference proteome</keyword>
<sequence>MSVQQFEKNKIAAPFLGEPLVHIVGQDPLGLLNTGGKTFDLVLPGLNNVTDRIRYYSFYCWFFHCYAKYISKPSKKEQFDHLRRAEFILSLLAAKTGVQGIGGITKALELYNTSQNAFDLTIGTGEEKQAKDGTYWKNPRGIFGQNYVSSLKQLNLIREYEINSEFFIRTEFEIENKISGYQLAIAFEENLGSEIAQLFVEIMKKGVITQSEIDKLIGPFNMLKIPTNTTEHSLIWQLITGNDEPKQDNSNLFRKRTIQLVLEKVKKYDDAFFDYRLTFDAYHSKGLIDNEIDETFSLWYFYQLEQFWHMACTGSLSTLLKILNKESNGNWIDEEILIDDIAKQVEGFLIKENFIAKNQTFKELKIIDLSEEEVVEETKKTNNNFEKVGYNILLVKKLIFNNKSELERLVRLTKTYELNSNSSFLSSIVAMQNNEELSIKDFVKYYLKKYVIIRHQWVSLKKMNNTQSTEKFIREDGLIRFIDDVDYAYSSPRLNTLIDFLRDMQLINEDKKDLTTIGLELFKTL</sequence>
<protein>
    <submittedName>
        <fullName evidence="1">Uncharacterized protein</fullName>
    </submittedName>
</protein>
<evidence type="ECO:0000313" key="2">
    <source>
        <dbReference type="Proteomes" id="UP000490922"/>
    </source>
</evidence>
<name>A0A7J5AK36_9FLAO</name>
<gene>
    <name evidence="1" type="ORF">F6464_02310</name>
</gene>
<proteinExistence type="predicted"/>
<dbReference type="OrthoDB" id="1078940at2"/>
<dbReference type="AlphaFoldDB" id="A0A7J5AK36"/>
<dbReference type="Proteomes" id="UP000490922">
    <property type="component" value="Unassembled WGS sequence"/>
</dbReference>
<comment type="caution">
    <text evidence="1">The sequence shown here is derived from an EMBL/GenBank/DDBJ whole genome shotgun (WGS) entry which is preliminary data.</text>
</comment>
<organism evidence="1 2">
    <name type="scientific">Flavobacterium luteum</name>
    <dbReference type="NCBI Taxonomy" id="2026654"/>
    <lineage>
        <taxon>Bacteria</taxon>
        <taxon>Pseudomonadati</taxon>
        <taxon>Bacteroidota</taxon>
        <taxon>Flavobacteriia</taxon>
        <taxon>Flavobacteriales</taxon>
        <taxon>Flavobacteriaceae</taxon>
        <taxon>Flavobacterium</taxon>
    </lineage>
</organism>
<accession>A0A7J5AK36</accession>